<dbReference type="SUPFAM" id="SSF158472">
    <property type="entry name" value="HAMP domain-like"/>
    <property type="match status" value="1"/>
</dbReference>
<dbReference type="SUPFAM" id="SSF47384">
    <property type="entry name" value="Homodimeric domain of signal transducing histidine kinase"/>
    <property type="match status" value="1"/>
</dbReference>
<evidence type="ECO:0000256" key="4">
    <source>
        <dbReference type="ARBA" id="ARBA00022475"/>
    </source>
</evidence>
<evidence type="ECO:0000256" key="6">
    <source>
        <dbReference type="ARBA" id="ARBA00022679"/>
    </source>
</evidence>
<keyword evidence="5" id="KW-0597">Phosphoprotein</keyword>
<dbReference type="Gene3D" id="6.10.340.10">
    <property type="match status" value="1"/>
</dbReference>
<dbReference type="SMART" id="SM00387">
    <property type="entry name" value="HATPase_c"/>
    <property type="match status" value="1"/>
</dbReference>
<keyword evidence="7 14" id="KW-0812">Transmembrane</keyword>
<evidence type="ECO:0000256" key="11">
    <source>
        <dbReference type="ARBA" id="ARBA00022989"/>
    </source>
</evidence>
<dbReference type="InterPro" id="IPR005467">
    <property type="entry name" value="His_kinase_dom"/>
</dbReference>
<dbReference type="InterPro" id="IPR003660">
    <property type="entry name" value="HAMP_dom"/>
</dbReference>
<dbReference type="CDD" id="cd00082">
    <property type="entry name" value="HisKA"/>
    <property type="match status" value="1"/>
</dbReference>
<evidence type="ECO:0000256" key="12">
    <source>
        <dbReference type="ARBA" id="ARBA00023012"/>
    </source>
</evidence>
<dbReference type="STRING" id="1385510.GCA_000425205_01495"/>
<keyword evidence="10" id="KW-0067">ATP-binding</keyword>
<evidence type="ECO:0000256" key="5">
    <source>
        <dbReference type="ARBA" id="ARBA00022553"/>
    </source>
</evidence>
<evidence type="ECO:0000256" key="3">
    <source>
        <dbReference type="ARBA" id="ARBA00012438"/>
    </source>
</evidence>
<dbReference type="AlphaFoldDB" id="A0A0A5GHY9"/>
<keyword evidence="18" id="KW-1185">Reference proteome</keyword>
<evidence type="ECO:0000259" key="15">
    <source>
        <dbReference type="PROSITE" id="PS50109"/>
    </source>
</evidence>
<keyword evidence="4" id="KW-1003">Cell membrane</keyword>
<dbReference type="EC" id="2.7.13.3" evidence="3"/>
<dbReference type="FunFam" id="3.30.565.10:FF:000006">
    <property type="entry name" value="Sensor histidine kinase WalK"/>
    <property type="match status" value="1"/>
</dbReference>
<dbReference type="InterPro" id="IPR004358">
    <property type="entry name" value="Sig_transdc_His_kin-like_C"/>
</dbReference>
<keyword evidence="12" id="KW-0902">Two-component regulatory system</keyword>
<keyword evidence="6" id="KW-0808">Transferase</keyword>
<dbReference type="PRINTS" id="PR00344">
    <property type="entry name" value="BCTRLSENSOR"/>
</dbReference>
<dbReference type="InterPro" id="IPR050398">
    <property type="entry name" value="HssS/ArlS-like"/>
</dbReference>
<dbReference type="GO" id="GO:0005886">
    <property type="term" value="C:plasma membrane"/>
    <property type="evidence" value="ECO:0007669"/>
    <property type="project" value="UniProtKB-SubCell"/>
</dbReference>
<dbReference type="CDD" id="cd00075">
    <property type="entry name" value="HATPase"/>
    <property type="match status" value="1"/>
</dbReference>
<evidence type="ECO:0000313" key="18">
    <source>
        <dbReference type="Proteomes" id="UP000030528"/>
    </source>
</evidence>
<evidence type="ECO:0000256" key="9">
    <source>
        <dbReference type="ARBA" id="ARBA00022777"/>
    </source>
</evidence>
<reference evidence="17 18" key="1">
    <citation type="submission" date="2013-08" db="EMBL/GenBank/DDBJ databases">
        <authorList>
            <person name="Huang J."/>
            <person name="Wang G."/>
        </authorList>
    </citation>
    <scope>NUCLEOTIDE SEQUENCE [LARGE SCALE GENOMIC DNA]</scope>
    <source>
        <strain evidence="17 18">JSM 076056</strain>
    </source>
</reference>
<dbReference type="PANTHER" id="PTHR45528:SF1">
    <property type="entry name" value="SENSOR HISTIDINE KINASE CPXA"/>
    <property type="match status" value="1"/>
</dbReference>
<evidence type="ECO:0000256" key="1">
    <source>
        <dbReference type="ARBA" id="ARBA00000085"/>
    </source>
</evidence>
<dbReference type="Pfam" id="PF02518">
    <property type="entry name" value="HATPase_c"/>
    <property type="match status" value="1"/>
</dbReference>
<dbReference type="PROSITE" id="PS50109">
    <property type="entry name" value="HIS_KIN"/>
    <property type="match status" value="1"/>
</dbReference>
<proteinExistence type="predicted"/>
<dbReference type="Pfam" id="PF00512">
    <property type="entry name" value="HisKA"/>
    <property type="match status" value="1"/>
</dbReference>
<evidence type="ECO:0000313" key="17">
    <source>
        <dbReference type="EMBL" id="KGX92866.1"/>
    </source>
</evidence>
<evidence type="ECO:0000256" key="14">
    <source>
        <dbReference type="SAM" id="Phobius"/>
    </source>
</evidence>
<keyword evidence="8" id="KW-0547">Nucleotide-binding</keyword>
<dbReference type="InterPro" id="IPR003661">
    <property type="entry name" value="HisK_dim/P_dom"/>
</dbReference>
<dbReference type="Proteomes" id="UP000030528">
    <property type="component" value="Unassembled WGS sequence"/>
</dbReference>
<comment type="catalytic activity">
    <reaction evidence="1">
        <text>ATP + protein L-histidine = ADP + protein N-phospho-L-histidine.</text>
        <dbReference type="EC" id="2.7.13.3"/>
    </reaction>
</comment>
<feature type="domain" description="Histidine kinase" evidence="15">
    <location>
        <begin position="244"/>
        <end position="456"/>
    </location>
</feature>
<dbReference type="SMART" id="SM00388">
    <property type="entry name" value="HisKA"/>
    <property type="match status" value="1"/>
</dbReference>
<dbReference type="PROSITE" id="PS50885">
    <property type="entry name" value="HAMP"/>
    <property type="match status" value="1"/>
</dbReference>
<dbReference type="EMBL" id="AVPE01000004">
    <property type="protein sequence ID" value="KGX92866.1"/>
    <property type="molecule type" value="Genomic_DNA"/>
</dbReference>
<dbReference type="SUPFAM" id="SSF55874">
    <property type="entry name" value="ATPase domain of HSP90 chaperone/DNA topoisomerase II/histidine kinase"/>
    <property type="match status" value="1"/>
</dbReference>
<feature type="transmembrane region" description="Helical" evidence="14">
    <location>
        <begin position="160"/>
        <end position="183"/>
    </location>
</feature>
<dbReference type="CDD" id="cd06225">
    <property type="entry name" value="HAMP"/>
    <property type="match status" value="1"/>
</dbReference>
<feature type="transmembrane region" description="Helical" evidence="14">
    <location>
        <begin position="6"/>
        <end position="28"/>
    </location>
</feature>
<dbReference type="Pfam" id="PF00672">
    <property type="entry name" value="HAMP"/>
    <property type="match status" value="1"/>
</dbReference>
<dbReference type="Gene3D" id="3.30.565.10">
    <property type="entry name" value="Histidine kinase-like ATPase, C-terminal domain"/>
    <property type="match status" value="1"/>
</dbReference>
<evidence type="ECO:0000256" key="8">
    <source>
        <dbReference type="ARBA" id="ARBA00022741"/>
    </source>
</evidence>
<dbReference type="SMART" id="SM00304">
    <property type="entry name" value="HAMP"/>
    <property type="match status" value="1"/>
</dbReference>
<name>A0A0A5GHY9_9BACI</name>
<dbReference type="GO" id="GO:0000155">
    <property type="term" value="F:phosphorelay sensor kinase activity"/>
    <property type="evidence" value="ECO:0007669"/>
    <property type="project" value="InterPro"/>
</dbReference>
<dbReference type="RefSeq" id="WP_026799936.1">
    <property type="nucleotide sequence ID" value="NZ_AULI01000006.1"/>
</dbReference>
<comment type="subcellular location">
    <subcellularLocation>
        <location evidence="2">Cell membrane</location>
        <topology evidence="2">Multi-pass membrane protein</topology>
    </subcellularLocation>
</comment>
<sequence length="456" mass="52128">MKRRVVLSFMVVILLMLVLVETVLYFGVKEHYYVSMANTLQRHAETSASFFNKYEDQQLRNYKGHSDEIIHSFQYPGTRLELLDREGKVLFSSTGFMVPDDYPLPKRVLTGEETYDVESMETTDESVLASYSPLMYNGQTIAVLKYTTSLEEANRTIRTIMLWSVAIGSTLSIFVFFVSLWIANSLVTPIREITKGASNLTESYFQHRLNEAYPHELGRLSKTLNYMAEEIETSNRMKNEFISSISHELRTPLTGIKGWVDTLKGNKGLTDEEQEQGMEMLSSETDRLIHLVEELLDFSRFQSNRIILHKEYFCLSHLIQEVYVQLEPYLLEKQITCTLVNSGAVDLFGDRARIKQVLLNLMDNAIKYSQSQTIIELSLEYTSEEARVRIKDEGIGIQQEKLPHVKETFYQSDTRQAGSGLGLAVSDKIVKLHGGHLEIQSEWGKGTEVIVVLPRG</sequence>
<comment type="caution">
    <text evidence="17">The sequence shown here is derived from an EMBL/GenBank/DDBJ whole genome shotgun (WGS) entry which is preliminary data.</text>
</comment>
<keyword evidence="13 14" id="KW-0472">Membrane</keyword>
<dbReference type="PANTHER" id="PTHR45528">
    <property type="entry name" value="SENSOR HISTIDINE KINASE CPXA"/>
    <property type="match status" value="1"/>
</dbReference>
<keyword evidence="11 14" id="KW-1133">Transmembrane helix</keyword>
<accession>A0A0A5GHY9</accession>
<keyword evidence="9 17" id="KW-0418">Kinase</keyword>
<evidence type="ECO:0000256" key="2">
    <source>
        <dbReference type="ARBA" id="ARBA00004651"/>
    </source>
</evidence>
<dbReference type="eggNOG" id="COG2205">
    <property type="taxonomic scope" value="Bacteria"/>
</dbReference>
<dbReference type="InterPro" id="IPR036890">
    <property type="entry name" value="HATPase_C_sf"/>
</dbReference>
<evidence type="ECO:0000259" key="16">
    <source>
        <dbReference type="PROSITE" id="PS50885"/>
    </source>
</evidence>
<dbReference type="GO" id="GO:0005524">
    <property type="term" value="F:ATP binding"/>
    <property type="evidence" value="ECO:0007669"/>
    <property type="project" value="UniProtKB-KW"/>
</dbReference>
<evidence type="ECO:0000256" key="13">
    <source>
        <dbReference type="ARBA" id="ARBA00023136"/>
    </source>
</evidence>
<evidence type="ECO:0000256" key="7">
    <source>
        <dbReference type="ARBA" id="ARBA00022692"/>
    </source>
</evidence>
<organism evidence="17 18">
    <name type="scientific">Pontibacillus halophilus JSM 076056 = DSM 19796</name>
    <dbReference type="NCBI Taxonomy" id="1385510"/>
    <lineage>
        <taxon>Bacteria</taxon>
        <taxon>Bacillati</taxon>
        <taxon>Bacillota</taxon>
        <taxon>Bacilli</taxon>
        <taxon>Bacillales</taxon>
        <taxon>Bacillaceae</taxon>
        <taxon>Pontibacillus</taxon>
    </lineage>
</organism>
<evidence type="ECO:0000256" key="10">
    <source>
        <dbReference type="ARBA" id="ARBA00022840"/>
    </source>
</evidence>
<dbReference type="InterPro" id="IPR003594">
    <property type="entry name" value="HATPase_dom"/>
</dbReference>
<dbReference type="FunFam" id="1.10.287.130:FF:000001">
    <property type="entry name" value="Two-component sensor histidine kinase"/>
    <property type="match status" value="1"/>
</dbReference>
<feature type="domain" description="HAMP" evidence="16">
    <location>
        <begin position="184"/>
        <end position="236"/>
    </location>
</feature>
<protein>
    <recommendedName>
        <fullName evidence="3">histidine kinase</fullName>
        <ecNumber evidence="3">2.7.13.3</ecNumber>
    </recommendedName>
</protein>
<gene>
    <name evidence="17" type="ORF">N781_13315</name>
</gene>
<dbReference type="InterPro" id="IPR036097">
    <property type="entry name" value="HisK_dim/P_sf"/>
</dbReference>
<dbReference type="Gene3D" id="1.10.287.130">
    <property type="match status" value="1"/>
</dbReference>